<feature type="domain" description="Putative restriction endonuclease" evidence="1">
    <location>
        <begin position="13"/>
        <end position="169"/>
    </location>
</feature>
<reference evidence="2" key="1">
    <citation type="submission" date="2023-11" db="EMBL/GenBank/DDBJ databases">
        <title>Genome sequence of Cyanobacterium aponinum BCRC AL20115.</title>
        <authorList>
            <person name="Chang H.-Y."/>
            <person name="Lin K.-M."/>
            <person name="Hsueh H.-T."/>
            <person name="Chu H.-A."/>
            <person name="Kuo C.-H."/>
        </authorList>
    </citation>
    <scope>NUCLEOTIDE SEQUENCE</scope>
    <source>
        <strain evidence="2">AL20115</strain>
    </source>
</reference>
<dbReference type="PANTHER" id="PTHR34107">
    <property type="entry name" value="SLL0198 PROTEIN-RELATED"/>
    <property type="match status" value="1"/>
</dbReference>
<name>A0AAF1C6H5_9CHRO</name>
<dbReference type="InterPro" id="IPR008538">
    <property type="entry name" value="Uma2"/>
</dbReference>
<sequence>MTIASTQIKGLTLEEFLQQDYIDESPAYEYIDNQIIRKPMPQGKHSQIQYKICETINQLSEKEKIVYALPELRCSFSNRSIVPDIAVFYWARIPLDNQGEIANQFNSYPDWTIEILSPNQTPTRVIDNILFCLENGSQLGWLIDSQEKIIMVFQPEKPLKIYRQDETLPIIENMDLSITSNHIFSWLKIK</sequence>
<keyword evidence="2" id="KW-0378">Hydrolase</keyword>
<keyword evidence="2" id="KW-0255">Endonuclease</keyword>
<proteinExistence type="predicted"/>
<dbReference type="EMBL" id="CP138348">
    <property type="protein sequence ID" value="WPF89019.1"/>
    <property type="molecule type" value="Genomic_DNA"/>
</dbReference>
<dbReference type="GO" id="GO:0004519">
    <property type="term" value="F:endonuclease activity"/>
    <property type="evidence" value="ECO:0007669"/>
    <property type="project" value="UniProtKB-KW"/>
</dbReference>
<evidence type="ECO:0000313" key="2">
    <source>
        <dbReference type="EMBL" id="WPF89019.1"/>
    </source>
</evidence>
<dbReference type="Pfam" id="PF05685">
    <property type="entry name" value="Uma2"/>
    <property type="match status" value="1"/>
</dbReference>
<gene>
    <name evidence="2" type="ORF">SAY89_01730</name>
</gene>
<dbReference type="Gene3D" id="3.90.1570.10">
    <property type="entry name" value="tt1808, chain A"/>
    <property type="match status" value="1"/>
</dbReference>
<dbReference type="InterPro" id="IPR011335">
    <property type="entry name" value="Restrct_endonuc-II-like"/>
</dbReference>
<dbReference type="InterPro" id="IPR012296">
    <property type="entry name" value="Nuclease_put_TT1808"/>
</dbReference>
<organism evidence="2">
    <name type="scientific">Cyanobacterium aponinum AL20115</name>
    <dbReference type="NCBI Taxonomy" id="3090662"/>
    <lineage>
        <taxon>Bacteria</taxon>
        <taxon>Bacillati</taxon>
        <taxon>Cyanobacteriota</taxon>
        <taxon>Cyanophyceae</taxon>
        <taxon>Oscillatoriophycideae</taxon>
        <taxon>Chroococcales</taxon>
        <taxon>Geminocystaceae</taxon>
        <taxon>Cyanobacterium</taxon>
    </lineage>
</organism>
<keyword evidence="2" id="KW-0540">Nuclease</keyword>
<dbReference type="AlphaFoldDB" id="A0AAF1C6H5"/>
<dbReference type="SUPFAM" id="SSF52980">
    <property type="entry name" value="Restriction endonuclease-like"/>
    <property type="match status" value="1"/>
</dbReference>
<dbReference type="PANTHER" id="PTHR34107:SF5">
    <property type="entry name" value="SLL1355 PROTEIN"/>
    <property type="match status" value="1"/>
</dbReference>
<dbReference type="RefSeq" id="WP_320001712.1">
    <property type="nucleotide sequence ID" value="NZ_CP138348.1"/>
</dbReference>
<dbReference type="CDD" id="cd06260">
    <property type="entry name" value="DUF820-like"/>
    <property type="match status" value="1"/>
</dbReference>
<evidence type="ECO:0000259" key="1">
    <source>
        <dbReference type="Pfam" id="PF05685"/>
    </source>
</evidence>
<protein>
    <submittedName>
        <fullName evidence="2">Uma2 family endonuclease</fullName>
    </submittedName>
</protein>
<accession>A0AAF1C6H5</accession>